<proteinExistence type="predicted"/>
<evidence type="ECO:0008006" key="3">
    <source>
        <dbReference type="Google" id="ProtNLM"/>
    </source>
</evidence>
<dbReference type="AlphaFoldDB" id="A0A0A2J8S3"/>
<dbReference type="STRING" id="27334.A0A0A2J8S3"/>
<gene>
    <name evidence="1" type="ORF">PEX2_030860</name>
</gene>
<dbReference type="OrthoDB" id="5440at2759"/>
<sequence length="399" mass="44718">MPLPNAQPVKLAPNLTIHAPLSRQGHGPGMLIIRSLVNLNEVNTVPTLDPEPIQKWAEEGYVTLEIEVSEGHPLAKETLIEALDALNQHEKCTTKSSYGLIVYSPLLVPGVAKLIDETDEIKAVVSYGTLLEQPTKPHLYHLAESGGKSTSKGEVVYRYPEVQSTAFIIPSHKHFSPSSATVAHTRCLEFLKKQMNGPWFDLEEIWEEHTRFEFETRSVPDTMDTMVQEPYVNHIPTLTGGVGRGKLSHFYANHFVFNNPDDTVLELVSRTVGIDRVVDEFIMNFTHDKMVDWLIPGIPPTGKKLLIPFMAVVNIRGDRLYHEHITWDQLTVLFQLGLMPEYLPLPDSLPWGPKPQAGCTLEYRVPGAGIETAEKMVDESSVPSNEMFKFAVREIQGPQ</sequence>
<dbReference type="Proteomes" id="UP000030143">
    <property type="component" value="Unassembled WGS sequence"/>
</dbReference>
<dbReference type="RefSeq" id="XP_016597533.1">
    <property type="nucleotide sequence ID" value="XM_016740361.1"/>
</dbReference>
<protein>
    <recommendedName>
        <fullName evidence="3">Carboxymethylenebutenolidase</fullName>
    </recommendedName>
</protein>
<organism evidence="1 2">
    <name type="scientific">Penicillium expansum</name>
    <name type="common">Blue mold rot fungus</name>
    <dbReference type="NCBI Taxonomy" id="27334"/>
    <lineage>
        <taxon>Eukaryota</taxon>
        <taxon>Fungi</taxon>
        <taxon>Dikarya</taxon>
        <taxon>Ascomycota</taxon>
        <taxon>Pezizomycotina</taxon>
        <taxon>Eurotiomycetes</taxon>
        <taxon>Eurotiomycetidae</taxon>
        <taxon>Eurotiales</taxon>
        <taxon>Aspergillaceae</taxon>
        <taxon>Penicillium</taxon>
    </lineage>
</organism>
<dbReference type="PANTHER" id="PTHR38436:SF3">
    <property type="entry name" value="CARBOXYMETHYLENEBUTENOLIDASE-RELATED"/>
    <property type="match status" value="1"/>
</dbReference>
<dbReference type="VEuPathDB" id="FungiDB:PEXP_073560"/>
<keyword evidence="2" id="KW-1185">Reference proteome</keyword>
<dbReference type="GeneID" id="27675780"/>
<evidence type="ECO:0000313" key="1">
    <source>
        <dbReference type="EMBL" id="KGO55382.1"/>
    </source>
</evidence>
<comment type="caution">
    <text evidence="1">The sequence shown here is derived from an EMBL/GenBank/DDBJ whole genome shotgun (WGS) entry which is preliminary data.</text>
</comment>
<dbReference type="InterPro" id="IPR032710">
    <property type="entry name" value="NTF2-like_dom_sf"/>
</dbReference>
<reference evidence="1 2" key="1">
    <citation type="journal article" date="2015" name="Mol. Plant Microbe Interact.">
        <title>Genome, transcriptome, and functional analyses of Penicillium expansum provide new insights into secondary metabolism and pathogenicity.</title>
        <authorList>
            <person name="Ballester A.R."/>
            <person name="Marcet-Houben M."/>
            <person name="Levin E."/>
            <person name="Sela N."/>
            <person name="Selma-Lazaro C."/>
            <person name="Carmona L."/>
            <person name="Wisniewski M."/>
            <person name="Droby S."/>
            <person name="Gonzalez-Candelas L."/>
            <person name="Gabaldon T."/>
        </authorList>
    </citation>
    <scope>NUCLEOTIDE SEQUENCE [LARGE SCALE GENOMIC DNA]</scope>
    <source>
        <strain evidence="1 2">MD-8</strain>
    </source>
</reference>
<dbReference type="EMBL" id="JQFZ01000195">
    <property type="protein sequence ID" value="KGO55382.1"/>
    <property type="molecule type" value="Genomic_DNA"/>
</dbReference>
<dbReference type="PhylomeDB" id="A0A0A2J8S3"/>
<accession>A0A0A2J8S3</accession>
<dbReference type="PANTHER" id="PTHR38436">
    <property type="entry name" value="POLYKETIDE CYCLASE SNOAL-LIKE DOMAIN"/>
    <property type="match status" value="1"/>
</dbReference>
<dbReference type="HOGENOM" id="CLU_032662_0_0_1"/>
<dbReference type="Gene3D" id="3.10.450.50">
    <property type="match status" value="1"/>
</dbReference>
<name>A0A0A2J8S3_PENEN</name>
<dbReference type="SUPFAM" id="SSF54427">
    <property type="entry name" value="NTF2-like"/>
    <property type="match status" value="1"/>
</dbReference>
<evidence type="ECO:0000313" key="2">
    <source>
        <dbReference type="Proteomes" id="UP000030143"/>
    </source>
</evidence>
<dbReference type="GO" id="GO:0030638">
    <property type="term" value="P:polyketide metabolic process"/>
    <property type="evidence" value="ECO:0007669"/>
    <property type="project" value="InterPro"/>
</dbReference>
<dbReference type="InterPro" id="IPR009959">
    <property type="entry name" value="Cyclase_SnoaL-like"/>
</dbReference>